<dbReference type="EMBL" id="PDEQ01000003">
    <property type="protein sequence ID" value="PEN13974.1"/>
    <property type="molecule type" value="Genomic_DNA"/>
</dbReference>
<reference evidence="2 3" key="1">
    <citation type="submission" date="2017-10" db="EMBL/GenBank/DDBJ databases">
        <title>Draft genome of Longibacter Salinarum.</title>
        <authorList>
            <person name="Goh K.M."/>
            <person name="Shamsir M.S."/>
            <person name="Lim S.W."/>
        </authorList>
    </citation>
    <scope>NUCLEOTIDE SEQUENCE [LARGE SCALE GENOMIC DNA]</scope>
    <source>
        <strain evidence="2 3">KCTC 52045</strain>
    </source>
</reference>
<comment type="caution">
    <text evidence="2">The sequence shown here is derived from an EMBL/GenBank/DDBJ whole genome shotgun (WGS) entry which is preliminary data.</text>
</comment>
<protein>
    <submittedName>
        <fullName evidence="2">Uncharacterized protein</fullName>
    </submittedName>
</protein>
<keyword evidence="3" id="KW-1185">Reference proteome</keyword>
<feature type="region of interest" description="Disordered" evidence="1">
    <location>
        <begin position="45"/>
        <end position="65"/>
    </location>
</feature>
<dbReference type="Proteomes" id="UP000220102">
    <property type="component" value="Unassembled WGS sequence"/>
</dbReference>
<evidence type="ECO:0000313" key="3">
    <source>
        <dbReference type="Proteomes" id="UP000220102"/>
    </source>
</evidence>
<accession>A0A2A8CZC1</accession>
<dbReference type="AlphaFoldDB" id="A0A2A8CZC1"/>
<proteinExistence type="predicted"/>
<evidence type="ECO:0000256" key="1">
    <source>
        <dbReference type="SAM" id="MobiDB-lite"/>
    </source>
</evidence>
<organism evidence="2 3">
    <name type="scientific">Longibacter salinarum</name>
    <dbReference type="NCBI Taxonomy" id="1850348"/>
    <lineage>
        <taxon>Bacteria</taxon>
        <taxon>Pseudomonadati</taxon>
        <taxon>Rhodothermota</taxon>
        <taxon>Rhodothermia</taxon>
        <taxon>Rhodothermales</taxon>
        <taxon>Salisaetaceae</taxon>
        <taxon>Longibacter</taxon>
    </lineage>
</organism>
<gene>
    <name evidence="2" type="ORF">CRI94_07950</name>
</gene>
<evidence type="ECO:0000313" key="2">
    <source>
        <dbReference type="EMBL" id="PEN13974.1"/>
    </source>
</evidence>
<sequence>MNTNQADDVHRVLGVIVPAISEASVILHRICPSDIVYGAETKTRNHISEASRGQESSHPKNTKLF</sequence>
<name>A0A2A8CZC1_9BACT</name>